<evidence type="ECO:0000259" key="6">
    <source>
        <dbReference type="Pfam" id="PF00933"/>
    </source>
</evidence>
<dbReference type="PANTHER" id="PTHR30480">
    <property type="entry name" value="BETA-HEXOSAMINIDASE-RELATED"/>
    <property type="match status" value="1"/>
</dbReference>
<dbReference type="RefSeq" id="WP_249773072.1">
    <property type="nucleotide sequence ID" value="NZ_CP097332.1"/>
</dbReference>
<accession>A0ABY4R200</accession>
<evidence type="ECO:0000256" key="2">
    <source>
        <dbReference type="ARBA" id="ARBA00005336"/>
    </source>
</evidence>
<evidence type="ECO:0000256" key="3">
    <source>
        <dbReference type="ARBA" id="ARBA00012663"/>
    </source>
</evidence>
<comment type="similarity">
    <text evidence="2">Belongs to the glycosyl hydrolase 3 family.</text>
</comment>
<dbReference type="InterPro" id="IPR017853">
    <property type="entry name" value="GH"/>
</dbReference>
<evidence type="ECO:0000256" key="1">
    <source>
        <dbReference type="ARBA" id="ARBA00001231"/>
    </source>
</evidence>
<evidence type="ECO:0000256" key="4">
    <source>
        <dbReference type="ARBA" id="ARBA00022801"/>
    </source>
</evidence>
<reference evidence="7" key="1">
    <citation type="journal article" date="2018" name="Int. J. Syst. Evol. Microbiol.">
        <title>Jatrophihabitans telluris sp. nov., isolated from sediment soil of lava forest wetlands and the emended description of the genus Jatrophihabitans.</title>
        <authorList>
            <person name="Lee K.C."/>
            <person name="Suh M.K."/>
            <person name="Eom M.K."/>
            <person name="Kim K.K."/>
            <person name="Kim J.S."/>
            <person name="Kim D.S."/>
            <person name="Ko S.H."/>
            <person name="Shin Y.K."/>
            <person name="Lee J.S."/>
        </authorList>
    </citation>
    <scope>NUCLEOTIDE SEQUENCE</scope>
    <source>
        <strain evidence="7">N237</strain>
    </source>
</reference>
<dbReference type="Gene3D" id="3.20.20.300">
    <property type="entry name" value="Glycoside hydrolase, family 3, N-terminal domain"/>
    <property type="match status" value="1"/>
</dbReference>
<dbReference type="PANTHER" id="PTHR30480:SF13">
    <property type="entry name" value="BETA-HEXOSAMINIDASE"/>
    <property type="match status" value="1"/>
</dbReference>
<comment type="catalytic activity">
    <reaction evidence="1">
        <text>Hydrolysis of terminal non-reducing N-acetyl-D-hexosamine residues in N-acetyl-beta-D-hexosaminides.</text>
        <dbReference type="EC" id="3.2.1.52"/>
    </reaction>
</comment>
<evidence type="ECO:0000313" key="7">
    <source>
        <dbReference type="EMBL" id="UQX89176.1"/>
    </source>
</evidence>
<name>A0ABY4R200_9ACTN</name>
<reference evidence="7" key="2">
    <citation type="submission" date="2022-05" db="EMBL/GenBank/DDBJ databases">
        <authorList>
            <person name="Kim J.-S."/>
            <person name="Lee K."/>
            <person name="Suh M."/>
            <person name="Eom M."/>
            <person name="Kim J.-S."/>
            <person name="Kim D.-S."/>
            <person name="Ko S.-H."/>
            <person name="Shin Y."/>
            <person name="Lee J.-S."/>
        </authorList>
    </citation>
    <scope>NUCLEOTIDE SEQUENCE</scope>
    <source>
        <strain evidence="7">N237</strain>
    </source>
</reference>
<dbReference type="InterPro" id="IPR001764">
    <property type="entry name" value="Glyco_hydro_3_N"/>
</dbReference>
<sequence>MSNPAGLTDAQLVGQLFIGYVYGSSATTVTAAQGAANLALYGATTGAEVVRRWHLGGIILFGRNDLDPARPDLASGNVQGAAQIAALTAGLQRSAHADSGVRLLIGTDQEGGSVQRITDGVSWRPSELSVAQAGTAALLCSYHDLGRQLARLGVNQDYAPVADVVRAAGGVIGDRSFGPDPALDSRDVLAAVSGLQMAGVLATLKHWPGHGSTPIDSHAALPVLTETATQWRATDLPPFQAAATVAGSIMVGHLALPALDPSGQPATLSPVLVGKQLRQGLRYHGLVLTDSLWMAPMLRSGTPGQVAIRAIQAGDDMLLMSPDLPAAYQAIVSKMERDRTFRAQVRARVQDVLKAKAKVASPPRSTGAC</sequence>
<gene>
    <name evidence="7" type="ORF">M6D93_04020</name>
</gene>
<dbReference type="Pfam" id="PF00933">
    <property type="entry name" value="Glyco_hydro_3"/>
    <property type="match status" value="1"/>
</dbReference>
<organism evidence="7 8">
    <name type="scientific">Jatrophihabitans telluris</name>
    <dbReference type="NCBI Taxonomy" id="2038343"/>
    <lineage>
        <taxon>Bacteria</taxon>
        <taxon>Bacillati</taxon>
        <taxon>Actinomycetota</taxon>
        <taxon>Actinomycetes</taxon>
        <taxon>Jatrophihabitantales</taxon>
        <taxon>Jatrophihabitantaceae</taxon>
        <taxon>Jatrophihabitans</taxon>
    </lineage>
</organism>
<keyword evidence="8" id="KW-1185">Reference proteome</keyword>
<feature type="domain" description="Glycoside hydrolase family 3 N-terminal" evidence="6">
    <location>
        <begin position="45"/>
        <end position="354"/>
    </location>
</feature>
<keyword evidence="4" id="KW-0378">Hydrolase</keyword>
<dbReference type="EMBL" id="CP097332">
    <property type="protein sequence ID" value="UQX89176.1"/>
    <property type="molecule type" value="Genomic_DNA"/>
</dbReference>
<evidence type="ECO:0000313" key="8">
    <source>
        <dbReference type="Proteomes" id="UP001056336"/>
    </source>
</evidence>
<evidence type="ECO:0000256" key="5">
    <source>
        <dbReference type="ARBA" id="ARBA00023295"/>
    </source>
</evidence>
<dbReference type="Proteomes" id="UP001056336">
    <property type="component" value="Chromosome"/>
</dbReference>
<dbReference type="EC" id="3.2.1.52" evidence="3"/>
<dbReference type="SUPFAM" id="SSF51445">
    <property type="entry name" value="(Trans)glycosidases"/>
    <property type="match status" value="1"/>
</dbReference>
<protein>
    <recommendedName>
        <fullName evidence="3">beta-N-acetylhexosaminidase</fullName>
        <ecNumber evidence="3">3.2.1.52</ecNumber>
    </recommendedName>
</protein>
<proteinExistence type="inferred from homology"/>
<dbReference type="InterPro" id="IPR050226">
    <property type="entry name" value="NagZ_Beta-hexosaminidase"/>
</dbReference>
<keyword evidence="5" id="KW-0326">Glycosidase</keyword>
<dbReference type="InterPro" id="IPR036962">
    <property type="entry name" value="Glyco_hydro_3_N_sf"/>
</dbReference>